<dbReference type="Pfam" id="PF13472">
    <property type="entry name" value="Lipase_GDSL_2"/>
    <property type="match status" value="1"/>
</dbReference>
<dbReference type="Gene3D" id="3.40.50.1110">
    <property type="entry name" value="SGNH hydrolase"/>
    <property type="match status" value="1"/>
</dbReference>
<evidence type="ECO:0000259" key="1">
    <source>
        <dbReference type="Pfam" id="PF13472"/>
    </source>
</evidence>
<proteinExistence type="predicted"/>
<reference evidence="2 3" key="1">
    <citation type="submission" date="2019-11" db="EMBL/GenBank/DDBJ databases">
        <authorList>
            <person name="Im W.T."/>
        </authorList>
    </citation>
    <scope>NUCLEOTIDE SEQUENCE [LARGE SCALE GENOMIC DNA]</scope>
    <source>
        <strain evidence="2 3">SB-02</strain>
    </source>
</reference>
<organism evidence="2 3">
    <name type="scientific">Phnomibacter ginsenosidimutans</name>
    <dbReference type="NCBI Taxonomy" id="2676868"/>
    <lineage>
        <taxon>Bacteria</taxon>
        <taxon>Pseudomonadati</taxon>
        <taxon>Bacteroidota</taxon>
        <taxon>Chitinophagia</taxon>
        <taxon>Chitinophagales</taxon>
        <taxon>Chitinophagaceae</taxon>
        <taxon>Phnomibacter</taxon>
    </lineage>
</organism>
<sequence length="212" mass="24242">MLTAPTNTTQAQAAAPFANEIAWFKKQDSIKAPPQKPILFIGSSSFTNWKDVQDYFPGYPILNRGFGGSSLPHLLLYADEIIFPYNPKQIVIYCGENDFGGGPQITADSILVRFKRLHNYIRSKMPKVPIVYISMKPSPFRQKVLPQMQAANELIKTFANRTKRLEYIDVYSHMLNADGSIREDIFLSDKLHMNKQGYAIWQPLIAPYLRRK</sequence>
<evidence type="ECO:0000313" key="2">
    <source>
        <dbReference type="EMBL" id="QGW29991.1"/>
    </source>
</evidence>
<dbReference type="PANTHER" id="PTHR30383">
    <property type="entry name" value="THIOESTERASE 1/PROTEASE 1/LYSOPHOSPHOLIPASE L1"/>
    <property type="match status" value="1"/>
</dbReference>
<dbReference type="AlphaFoldDB" id="A0A6I6H6P5"/>
<evidence type="ECO:0000313" key="3">
    <source>
        <dbReference type="Proteomes" id="UP000426027"/>
    </source>
</evidence>
<dbReference type="InterPro" id="IPR013830">
    <property type="entry name" value="SGNH_hydro"/>
</dbReference>
<dbReference type="KEGG" id="fls:GLV81_05180"/>
<accession>A0A6I6H6P5</accession>
<name>A0A6I6H6P5_9BACT</name>
<dbReference type="EMBL" id="CP046566">
    <property type="protein sequence ID" value="QGW29991.1"/>
    <property type="molecule type" value="Genomic_DNA"/>
</dbReference>
<dbReference type="InterPro" id="IPR036514">
    <property type="entry name" value="SGNH_hydro_sf"/>
</dbReference>
<feature type="domain" description="SGNH hydrolase-type esterase" evidence="1">
    <location>
        <begin position="45"/>
        <end position="200"/>
    </location>
</feature>
<dbReference type="SUPFAM" id="SSF52266">
    <property type="entry name" value="SGNH hydrolase"/>
    <property type="match status" value="1"/>
</dbReference>
<gene>
    <name evidence="2" type="ORF">GLV81_05180</name>
</gene>
<dbReference type="GO" id="GO:0004622">
    <property type="term" value="F:phosphatidylcholine lysophospholipase activity"/>
    <property type="evidence" value="ECO:0007669"/>
    <property type="project" value="TreeGrafter"/>
</dbReference>
<protein>
    <submittedName>
        <fullName evidence="2">G-D-S-L family lipolytic protein</fullName>
    </submittedName>
</protein>
<dbReference type="Proteomes" id="UP000426027">
    <property type="component" value="Chromosome"/>
</dbReference>
<dbReference type="InterPro" id="IPR051532">
    <property type="entry name" value="Ester_Hydrolysis_Enzymes"/>
</dbReference>
<dbReference type="PANTHER" id="PTHR30383:SF5">
    <property type="entry name" value="SGNH HYDROLASE-TYPE ESTERASE DOMAIN-CONTAINING PROTEIN"/>
    <property type="match status" value="1"/>
</dbReference>
<keyword evidence="3" id="KW-1185">Reference proteome</keyword>